<dbReference type="InterPro" id="IPR003593">
    <property type="entry name" value="AAA+_ATPase"/>
</dbReference>
<dbReference type="InterPro" id="IPR003439">
    <property type="entry name" value="ABC_transporter-like_ATP-bd"/>
</dbReference>
<keyword evidence="3" id="KW-1003">Cell membrane</keyword>
<gene>
    <name evidence="12" type="ORF">HMPREF9015_01628</name>
</gene>
<dbReference type="InterPro" id="IPR036640">
    <property type="entry name" value="ABC1_TM_sf"/>
</dbReference>
<dbReference type="AlphaFoldDB" id="U2PE07"/>
<feature type="transmembrane region" description="Helical" evidence="9">
    <location>
        <begin position="162"/>
        <end position="182"/>
    </location>
</feature>
<evidence type="ECO:0000259" key="10">
    <source>
        <dbReference type="PROSITE" id="PS50893"/>
    </source>
</evidence>
<name>U2PE07_LEPWF</name>
<dbReference type="PROSITE" id="PS50929">
    <property type="entry name" value="ABC_TM1F"/>
    <property type="match status" value="1"/>
</dbReference>
<evidence type="ECO:0000256" key="7">
    <source>
        <dbReference type="ARBA" id="ARBA00022989"/>
    </source>
</evidence>
<dbReference type="PROSITE" id="PS00211">
    <property type="entry name" value="ABC_TRANSPORTER_1"/>
    <property type="match status" value="1"/>
</dbReference>
<feature type="transmembrane region" description="Helical" evidence="9">
    <location>
        <begin position="21"/>
        <end position="41"/>
    </location>
</feature>
<dbReference type="SUPFAM" id="SSF90123">
    <property type="entry name" value="ABC transporter transmembrane region"/>
    <property type="match status" value="1"/>
</dbReference>
<feature type="domain" description="ABC transmembrane type-1" evidence="11">
    <location>
        <begin position="17"/>
        <end position="301"/>
    </location>
</feature>
<dbReference type="GO" id="GO:0005524">
    <property type="term" value="F:ATP binding"/>
    <property type="evidence" value="ECO:0007669"/>
    <property type="project" value="UniProtKB-KW"/>
</dbReference>
<dbReference type="FunFam" id="3.40.50.300:FF:000221">
    <property type="entry name" value="Multidrug ABC transporter ATP-binding protein"/>
    <property type="match status" value="1"/>
</dbReference>
<dbReference type="InterPro" id="IPR027417">
    <property type="entry name" value="P-loop_NTPase"/>
</dbReference>
<keyword evidence="5" id="KW-0547">Nucleotide-binding</keyword>
<keyword evidence="7 9" id="KW-1133">Transmembrane helix</keyword>
<dbReference type="InterPro" id="IPR039421">
    <property type="entry name" value="Type_1_exporter"/>
</dbReference>
<accession>U2PE07</accession>
<organism evidence="12 13">
    <name type="scientific">Leptotrichia wadei (strain F0279)</name>
    <dbReference type="NCBI Taxonomy" id="888055"/>
    <lineage>
        <taxon>Bacteria</taxon>
        <taxon>Fusobacteriati</taxon>
        <taxon>Fusobacteriota</taxon>
        <taxon>Fusobacteriia</taxon>
        <taxon>Fusobacteriales</taxon>
        <taxon>Leptotrichiaceae</taxon>
        <taxon>Leptotrichia</taxon>
    </lineage>
</organism>
<sequence>MLKKLFFSLREYKKSALISPIFIGIEVIFEMLIPTLMAMIIDNGLNGNNGKGDMNFIIVMGLITLGVAMLSLLSGIQASKYASYASAGFAKNLRKDLFSKIQSFSFTNIDKFSTAGLITRFTTDVNNIQNSFQLLIRGFVRAPLMMCVAIFMSFMINPGLSMIFVVAVLFLGTFLAFIIFKVHPIFTAAIRKYDDINASLQENINGIRVVKAYIREKYETGKFKKATENLKNMLLKGENIIIFVSPVMQLTVFSCILLLSWFGAKMIVVHELTTGELTSLFAYTTNILMSLLMLAMMLVNIVFSRASGDRIAMVLNEEPSIKNPENGITEVKDGSILFENVDFSYSNNPEVLNLTKINLEIKSGETIGIIGGTGSAKSALVQLIPRLYDVLDGELLVGGVNVKDYDIKTLRDNVAMVLQKNVLFSGSIKDNLRWGNENATDEEMEHACKLAQADEFIQKFPKKYDTRIERGGANVSGGQRQRLCIARALLKSPKILILDDSTSAVDTKTDKLIREAFKNELPHITKIIIGQRISSIKDSDKILVLEDGVITAAGTHDELIKMSNVYREVYESQTEGSDE</sequence>
<feature type="transmembrane region" description="Helical" evidence="9">
    <location>
        <begin position="240"/>
        <end position="261"/>
    </location>
</feature>
<feature type="transmembrane region" description="Helical" evidence="9">
    <location>
        <begin position="281"/>
        <end position="303"/>
    </location>
</feature>
<dbReference type="Pfam" id="PF00664">
    <property type="entry name" value="ABC_membrane"/>
    <property type="match status" value="1"/>
</dbReference>
<dbReference type="SMART" id="SM00382">
    <property type="entry name" value="AAA"/>
    <property type="match status" value="1"/>
</dbReference>
<evidence type="ECO:0000256" key="4">
    <source>
        <dbReference type="ARBA" id="ARBA00022692"/>
    </source>
</evidence>
<dbReference type="PATRIC" id="fig|888055.3.peg.1556"/>
<keyword evidence="6 12" id="KW-0067">ATP-binding</keyword>
<protein>
    <submittedName>
        <fullName evidence="12">ABC transporter, ATP-binding protein</fullName>
    </submittedName>
</protein>
<dbReference type="SUPFAM" id="SSF52540">
    <property type="entry name" value="P-loop containing nucleoside triphosphate hydrolases"/>
    <property type="match status" value="1"/>
</dbReference>
<keyword evidence="2" id="KW-0813">Transport</keyword>
<dbReference type="GO" id="GO:0016887">
    <property type="term" value="F:ATP hydrolysis activity"/>
    <property type="evidence" value="ECO:0007669"/>
    <property type="project" value="InterPro"/>
</dbReference>
<dbReference type="HOGENOM" id="CLU_000604_84_3_0"/>
<evidence type="ECO:0000259" key="11">
    <source>
        <dbReference type="PROSITE" id="PS50929"/>
    </source>
</evidence>
<evidence type="ECO:0000256" key="3">
    <source>
        <dbReference type="ARBA" id="ARBA00022475"/>
    </source>
</evidence>
<feature type="transmembrane region" description="Helical" evidence="9">
    <location>
        <begin position="138"/>
        <end position="156"/>
    </location>
</feature>
<feature type="transmembrane region" description="Helical" evidence="9">
    <location>
        <begin position="56"/>
        <end position="76"/>
    </location>
</feature>
<dbReference type="eggNOG" id="COG1132">
    <property type="taxonomic scope" value="Bacteria"/>
</dbReference>
<dbReference type="PROSITE" id="PS50893">
    <property type="entry name" value="ABC_TRANSPORTER_2"/>
    <property type="match status" value="1"/>
</dbReference>
<comment type="caution">
    <text evidence="12">The sequence shown here is derived from an EMBL/GenBank/DDBJ whole genome shotgun (WGS) entry which is preliminary data.</text>
</comment>
<evidence type="ECO:0000256" key="6">
    <source>
        <dbReference type="ARBA" id="ARBA00022840"/>
    </source>
</evidence>
<dbReference type="Proteomes" id="UP000016626">
    <property type="component" value="Unassembled WGS sequence"/>
</dbReference>
<dbReference type="InterPro" id="IPR017871">
    <property type="entry name" value="ABC_transporter-like_CS"/>
</dbReference>
<dbReference type="GO" id="GO:0005886">
    <property type="term" value="C:plasma membrane"/>
    <property type="evidence" value="ECO:0007669"/>
    <property type="project" value="UniProtKB-SubCell"/>
</dbReference>
<evidence type="ECO:0000313" key="12">
    <source>
        <dbReference type="EMBL" id="ERK48755.1"/>
    </source>
</evidence>
<evidence type="ECO:0000256" key="5">
    <source>
        <dbReference type="ARBA" id="ARBA00022741"/>
    </source>
</evidence>
<evidence type="ECO:0000256" key="1">
    <source>
        <dbReference type="ARBA" id="ARBA00004651"/>
    </source>
</evidence>
<dbReference type="PANTHER" id="PTHR43394:SF1">
    <property type="entry name" value="ATP-BINDING CASSETTE SUB-FAMILY B MEMBER 10, MITOCHONDRIAL"/>
    <property type="match status" value="1"/>
</dbReference>
<dbReference type="Gene3D" id="1.20.1560.10">
    <property type="entry name" value="ABC transporter type 1, transmembrane domain"/>
    <property type="match status" value="1"/>
</dbReference>
<evidence type="ECO:0000256" key="9">
    <source>
        <dbReference type="SAM" id="Phobius"/>
    </source>
</evidence>
<proteinExistence type="predicted"/>
<dbReference type="EMBL" id="AWVM01000089">
    <property type="protein sequence ID" value="ERK48755.1"/>
    <property type="molecule type" value="Genomic_DNA"/>
</dbReference>
<evidence type="ECO:0000313" key="13">
    <source>
        <dbReference type="Proteomes" id="UP000016626"/>
    </source>
</evidence>
<dbReference type="Pfam" id="PF00005">
    <property type="entry name" value="ABC_tran"/>
    <property type="match status" value="1"/>
</dbReference>
<reference evidence="12 13" key="1">
    <citation type="submission" date="2013-06" db="EMBL/GenBank/DDBJ databases">
        <authorList>
            <person name="Weinstock G."/>
            <person name="Sodergren E."/>
            <person name="Lobos E.A."/>
            <person name="Fulton L."/>
            <person name="Fulton R."/>
            <person name="Courtney L."/>
            <person name="Fronick C."/>
            <person name="O'Laughlin M."/>
            <person name="Godfrey J."/>
            <person name="Wilson R.M."/>
            <person name="Miner T."/>
            <person name="Farmer C."/>
            <person name="Delehaunty K."/>
            <person name="Cordes M."/>
            <person name="Minx P."/>
            <person name="Tomlinson C."/>
            <person name="Chen J."/>
            <person name="Wollam A."/>
            <person name="Pepin K.H."/>
            <person name="Bhonagiri V."/>
            <person name="Zhang X."/>
            <person name="Warren W."/>
            <person name="Mitreva M."/>
            <person name="Mardis E.R."/>
            <person name="Wilson R.K."/>
        </authorList>
    </citation>
    <scope>NUCLEOTIDE SEQUENCE [LARGE SCALE GENOMIC DNA]</scope>
    <source>
        <strain evidence="12 13">F0279</strain>
    </source>
</reference>
<evidence type="ECO:0000256" key="8">
    <source>
        <dbReference type="ARBA" id="ARBA00023136"/>
    </source>
</evidence>
<feature type="domain" description="ABC transporter" evidence="10">
    <location>
        <begin position="336"/>
        <end position="572"/>
    </location>
</feature>
<evidence type="ECO:0000256" key="2">
    <source>
        <dbReference type="ARBA" id="ARBA00022448"/>
    </source>
</evidence>
<keyword evidence="4 9" id="KW-0812">Transmembrane</keyword>
<dbReference type="InterPro" id="IPR011527">
    <property type="entry name" value="ABC1_TM_dom"/>
</dbReference>
<dbReference type="RefSeq" id="WP_021746576.1">
    <property type="nucleotide sequence ID" value="NZ_KI271417.1"/>
</dbReference>
<comment type="subcellular location">
    <subcellularLocation>
        <location evidence="1">Cell membrane</location>
        <topology evidence="1">Multi-pass membrane protein</topology>
    </subcellularLocation>
</comment>
<dbReference type="CDD" id="cd18548">
    <property type="entry name" value="ABC_6TM_Tm287_like"/>
    <property type="match status" value="1"/>
</dbReference>
<dbReference type="Gene3D" id="3.40.50.300">
    <property type="entry name" value="P-loop containing nucleotide triphosphate hydrolases"/>
    <property type="match status" value="1"/>
</dbReference>
<dbReference type="GO" id="GO:0015421">
    <property type="term" value="F:ABC-type oligopeptide transporter activity"/>
    <property type="evidence" value="ECO:0007669"/>
    <property type="project" value="TreeGrafter"/>
</dbReference>
<keyword evidence="8 9" id="KW-0472">Membrane</keyword>
<dbReference type="PANTHER" id="PTHR43394">
    <property type="entry name" value="ATP-DEPENDENT PERMEASE MDL1, MITOCHONDRIAL"/>
    <property type="match status" value="1"/>
</dbReference>